<dbReference type="Proteomes" id="UP000663400">
    <property type="component" value="Chromosome"/>
</dbReference>
<dbReference type="Pfam" id="PF02321">
    <property type="entry name" value="OEP"/>
    <property type="match status" value="2"/>
</dbReference>
<dbReference type="EMBL" id="CP071517">
    <property type="protein sequence ID" value="QSX74234.1"/>
    <property type="molecule type" value="Genomic_DNA"/>
</dbReference>
<evidence type="ECO:0000256" key="3">
    <source>
        <dbReference type="SAM" id="MobiDB-lite"/>
    </source>
</evidence>
<evidence type="ECO:0000313" key="4">
    <source>
        <dbReference type="EMBL" id="QSX74234.1"/>
    </source>
</evidence>
<feature type="compositionally biased region" description="Polar residues" evidence="3">
    <location>
        <begin position="130"/>
        <end position="143"/>
    </location>
</feature>
<feature type="signal peptide" evidence="2">
    <location>
        <begin position="1"/>
        <end position="31"/>
    </location>
</feature>
<keyword evidence="5" id="KW-1185">Reference proteome</keyword>
<keyword evidence="2" id="KW-0449">Lipoprotein</keyword>
<dbReference type="NCBIfam" id="TIGR01845">
    <property type="entry name" value="outer_NodT"/>
    <property type="match status" value="1"/>
</dbReference>
<keyword evidence="2" id="KW-1134">Transmembrane beta strand</keyword>
<evidence type="ECO:0000256" key="1">
    <source>
        <dbReference type="ARBA" id="ARBA00007613"/>
    </source>
</evidence>
<keyword evidence="2" id="KW-0564">Palmitate</keyword>
<feature type="region of interest" description="Disordered" evidence="3">
    <location>
        <begin position="130"/>
        <end position="155"/>
    </location>
</feature>
<proteinExistence type="inferred from homology"/>
<gene>
    <name evidence="4" type="ORF">HIV01_013665</name>
</gene>
<feature type="region of interest" description="Disordered" evidence="3">
    <location>
        <begin position="508"/>
        <end position="533"/>
    </location>
</feature>
<feature type="compositionally biased region" description="Basic residues" evidence="3">
    <location>
        <begin position="470"/>
        <end position="481"/>
    </location>
</feature>
<dbReference type="SUPFAM" id="SSF56954">
    <property type="entry name" value="Outer membrane efflux proteins (OEP)"/>
    <property type="match status" value="1"/>
</dbReference>
<sequence>MQAMQPQGLTVAAVAKVFAPSLLALALAACAVGPDYVRPDMPTPANFARDEGAAAVDAPATGDGNAAVAQEASPQANAEFWTSFNDPLLTRLVEESLTANHDLRIALASYDRSNALLRNAKLDRFPTVTASATGTDSRASSDQAPGVGRNDRDGESYNVQADASWELDLFGRVRRNVESQRAEVWAAASDLDALQVAIVGEVARTYVELRGLQERLRVARDNSENQRETLRLVQARFDAGRGTEFDTSRARAQLEATLSRVPNLEAQVAVSMHRLAVLTGKTPEALITDLTPQQPLPTLPARLDPGTPGDLLRNRPDVIAAEHRLHAATAKIGVATADLFPRFTLFGLIGSQAIDSGALFERDSETRLIGLGIDWSFLDIGRVRARIAAADADAAGDPGPLRAGRAAGAGGHRERAGALLACPCRRPAPGAGRDRQRHRGATGARALRSRRRRPVRSAGCRAHPAGRPGSIRRRPHPQRLRRGRAVQGAGRWLADPRAAARGRRQALRQQAPPIQPDGRWRHAFPSLERDVIG</sequence>
<organism evidence="4 5">
    <name type="scientific">Lysobacter arenosi</name>
    <dbReference type="NCBI Taxonomy" id="2795387"/>
    <lineage>
        <taxon>Bacteria</taxon>
        <taxon>Pseudomonadati</taxon>
        <taxon>Pseudomonadota</taxon>
        <taxon>Gammaproteobacteria</taxon>
        <taxon>Lysobacterales</taxon>
        <taxon>Lysobacteraceae</taxon>
        <taxon>Lysobacter</taxon>
    </lineage>
</organism>
<dbReference type="InterPro" id="IPR010131">
    <property type="entry name" value="MdtP/NodT-like"/>
</dbReference>
<keyword evidence="2" id="KW-0472">Membrane</keyword>
<feature type="chain" id="PRO_5045000197" evidence="2">
    <location>
        <begin position="32"/>
        <end position="533"/>
    </location>
</feature>
<name>A0ABX7RB75_9GAMM</name>
<dbReference type="PANTHER" id="PTHR30203">
    <property type="entry name" value="OUTER MEMBRANE CATION EFFLUX PROTEIN"/>
    <property type="match status" value="1"/>
</dbReference>
<dbReference type="PANTHER" id="PTHR30203:SF25">
    <property type="entry name" value="OUTER MEMBRANE PROTEIN-RELATED"/>
    <property type="match status" value="1"/>
</dbReference>
<keyword evidence="2" id="KW-0812">Transmembrane</keyword>
<dbReference type="InterPro" id="IPR003423">
    <property type="entry name" value="OMP_efflux"/>
</dbReference>
<comment type="subcellular location">
    <subcellularLocation>
        <location evidence="2">Cell outer membrane</location>
        <topology evidence="2">Lipid-anchor</topology>
    </subcellularLocation>
</comment>
<dbReference type="Gene3D" id="1.20.1600.10">
    <property type="entry name" value="Outer membrane efflux proteins (OEP)"/>
    <property type="match status" value="1"/>
</dbReference>
<protein>
    <submittedName>
        <fullName evidence="4">Efflux transporter outer membrane subunit</fullName>
    </submittedName>
</protein>
<accession>A0ABX7RB75</accession>
<keyword evidence="2" id="KW-0732">Signal</keyword>
<comment type="similarity">
    <text evidence="1 2">Belongs to the outer membrane factor (OMF) (TC 1.B.17) family.</text>
</comment>
<evidence type="ECO:0000256" key="2">
    <source>
        <dbReference type="RuleBase" id="RU362097"/>
    </source>
</evidence>
<reference evidence="4 5" key="1">
    <citation type="submission" date="2021-02" db="EMBL/GenBank/DDBJ databases">
        <title>Lysobacter arenosi sp. nov., isolated from soil of gangwondo yeongwol, south Korea.</title>
        <authorList>
            <person name="Kim K.R."/>
            <person name="Kim K.H."/>
            <person name="Jeon C.O."/>
        </authorList>
    </citation>
    <scope>NUCLEOTIDE SEQUENCE [LARGE SCALE GENOMIC DNA]</scope>
    <source>
        <strain evidence="4 5">R7</strain>
    </source>
</reference>
<feature type="region of interest" description="Disordered" evidence="3">
    <location>
        <begin position="427"/>
        <end position="481"/>
    </location>
</feature>
<evidence type="ECO:0000313" key="5">
    <source>
        <dbReference type="Proteomes" id="UP000663400"/>
    </source>
</evidence>